<evidence type="ECO:0000313" key="2">
    <source>
        <dbReference type="Proteomes" id="UP000318626"/>
    </source>
</evidence>
<name>A0A518C9F8_9BACT</name>
<evidence type="ECO:0000313" key="1">
    <source>
        <dbReference type="EMBL" id="QDU75850.1"/>
    </source>
</evidence>
<dbReference type="KEGG" id="bvo:Pan97_28920"/>
<proteinExistence type="predicted"/>
<dbReference type="EMBL" id="CP036289">
    <property type="protein sequence ID" value="QDU75850.1"/>
    <property type="molecule type" value="Genomic_DNA"/>
</dbReference>
<gene>
    <name evidence="1" type="ORF">Pan97_28920</name>
</gene>
<reference evidence="2" key="1">
    <citation type="submission" date="2019-02" db="EMBL/GenBank/DDBJ databases">
        <title>Deep-cultivation of Planctomycetes and their phenomic and genomic characterization uncovers novel biology.</title>
        <authorList>
            <person name="Wiegand S."/>
            <person name="Jogler M."/>
            <person name="Boedeker C."/>
            <person name="Pinto D."/>
            <person name="Vollmers J."/>
            <person name="Rivas-Marin E."/>
            <person name="Kohn T."/>
            <person name="Peeters S.H."/>
            <person name="Heuer A."/>
            <person name="Rast P."/>
            <person name="Oberbeckmann S."/>
            <person name="Bunk B."/>
            <person name="Jeske O."/>
            <person name="Meyerdierks A."/>
            <person name="Storesund J.E."/>
            <person name="Kallscheuer N."/>
            <person name="Luecker S."/>
            <person name="Lage O.M."/>
            <person name="Pohl T."/>
            <person name="Merkel B.J."/>
            <person name="Hornburger P."/>
            <person name="Mueller R.-W."/>
            <person name="Bruemmer F."/>
            <person name="Labrenz M."/>
            <person name="Spormann A.M."/>
            <person name="Op den Camp H."/>
            <person name="Overmann J."/>
            <person name="Amann R."/>
            <person name="Jetten M.S.M."/>
            <person name="Mascher T."/>
            <person name="Medema M.H."/>
            <person name="Devos D.P."/>
            <person name="Kaster A.-K."/>
            <person name="Ovreas L."/>
            <person name="Rohde M."/>
            <person name="Galperin M.Y."/>
            <person name="Jogler C."/>
        </authorList>
    </citation>
    <scope>NUCLEOTIDE SEQUENCE [LARGE SCALE GENOMIC DNA]</scope>
    <source>
        <strain evidence="2">Pan97</strain>
    </source>
</reference>
<dbReference type="AlphaFoldDB" id="A0A518C9F8"/>
<sequence length="51" mass="5840">MPIGLGMMRQLPLPGNSYQSWLTAFSDSISLYFRKPLICEMKVSGFFYFLG</sequence>
<organism evidence="1 2">
    <name type="scientific">Bremerella volcania</name>
    <dbReference type="NCBI Taxonomy" id="2527984"/>
    <lineage>
        <taxon>Bacteria</taxon>
        <taxon>Pseudomonadati</taxon>
        <taxon>Planctomycetota</taxon>
        <taxon>Planctomycetia</taxon>
        <taxon>Pirellulales</taxon>
        <taxon>Pirellulaceae</taxon>
        <taxon>Bremerella</taxon>
    </lineage>
</organism>
<accession>A0A518C9F8</accession>
<protein>
    <submittedName>
        <fullName evidence="1">Uncharacterized protein</fullName>
    </submittedName>
</protein>
<keyword evidence="2" id="KW-1185">Reference proteome</keyword>
<dbReference type="Proteomes" id="UP000318626">
    <property type="component" value="Chromosome"/>
</dbReference>